<keyword evidence="2" id="KW-0240">DNA-directed RNA polymerase</keyword>
<dbReference type="GO" id="GO:0005665">
    <property type="term" value="C:RNA polymerase II, core complex"/>
    <property type="evidence" value="ECO:0007669"/>
    <property type="project" value="TreeGrafter"/>
</dbReference>
<evidence type="ECO:0000259" key="6">
    <source>
        <dbReference type="Pfam" id="PF04990"/>
    </source>
</evidence>
<dbReference type="STRING" id="180088.A0A1J8Q8Z3"/>
<comment type="caution">
    <text evidence="7">The sequence shown here is derived from an EMBL/GenBank/DDBJ whole genome shotgun (WGS) entry which is preliminary data.</text>
</comment>
<reference evidence="7 8" key="1">
    <citation type="submission" date="2016-03" db="EMBL/GenBank/DDBJ databases">
        <title>Comparative genomics of the ectomycorrhizal sister species Rhizopogon vinicolor and Rhizopogon vesiculosus (Basidiomycota: Boletales) reveals a divergence of the mating type B locus.</title>
        <authorList>
            <person name="Mujic A.B."/>
            <person name="Kuo A."/>
            <person name="Tritt A."/>
            <person name="Lipzen A."/>
            <person name="Chen C."/>
            <person name="Johnson J."/>
            <person name="Sharma A."/>
            <person name="Barry K."/>
            <person name="Grigoriev I.V."/>
            <person name="Spatafora J.W."/>
        </authorList>
    </citation>
    <scope>NUCLEOTIDE SEQUENCE [LARGE SCALE GENOMIC DNA]</scope>
    <source>
        <strain evidence="7 8">AM-OR11-056</strain>
    </source>
</reference>
<accession>A0A1J8Q8Z3</accession>
<evidence type="ECO:0000256" key="4">
    <source>
        <dbReference type="ARBA" id="ARBA00022695"/>
    </source>
</evidence>
<dbReference type="GO" id="GO:0006351">
    <property type="term" value="P:DNA-templated transcription"/>
    <property type="evidence" value="ECO:0007669"/>
    <property type="project" value="InterPro"/>
</dbReference>
<organism evidence="7 8">
    <name type="scientific">Rhizopogon vesiculosus</name>
    <dbReference type="NCBI Taxonomy" id="180088"/>
    <lineage>
        <taxon>Eukaryota</taxon>
        <taxon>Fungi</taxon>
        <taxon>Dikarya</taxon>
        <taxon>Basidiomycota</taxon>
        <taxon>Agaricomycotina</taxon>
        <taxon>Agaricomycetes</taxon>
        <taxon>Agaricomycetidae</taxon>
        <taxon>Boletales</taxon>
        <taxon>Suillineae</taxon>
        <taxon>Rhizopogonaceae</taxon>
        <taxon>Rhizopogon</taxon>
    </lineage>
</organism>
<keyword evidence="5" id="KW-0804">Transcription</keyword>
<dbReference type="AlphaFoldDB" id="A0A1J8Q8Z3"/>
<dbReference type="Gene3D" id="3.30.1360.140">
    <property type="match status" value="1"/>
</dbReference>
<evidence type="ECO:0000256" key="3">
    <source>
        <dbReference type="ARBA" id="ARBA00022679"/>
    </source>
</evidence>
<dbReference type="PANTHER" id="PTHR19376">
    <property type="entry name" value="DNA-DIRECTED RNA POLYMERASE"/>
    <property type="match status" value="1"/>
</dbReference>
<keyword evidence="4" id="KW-0548">Nucleotidyltransferase</keyword>
<keyword evidence="3" id="KW-0808">Transferase</keyword>
<dbReference type="InterPro" id="IPR007073">
    <property type="entry name" value="RNA_pol_Rpb1_7"/>
</dbReference>
<dbReference type="SUPFAM" id="SSF64484">
    <property type="entry name" value="beta and beta-prime subunits of DNA dependent RNA-polymerase"/>
    <property type="match status" value="1"/>
</dbReference>
<evidence type="ECO:0000256" key="5">
    <source>
        <dbReference type="ARBA" id="ARBA00023163"/>
    </source>
</evidence>
<dbReference type="Proteomes" id="UP000183567">
    <property type="component" value="Unassembled WGS sequence"/>
</dbReference>
<gene>
    <name evidence="7" type="ORF">AZE42_06850</name>
</gene>
<name>A0A1J8Q8Z3_9AGAM</name>
<proteinExistence type="predicted"/>
<dbReference type="InterPro" id="IPR045867">
    <property type="entry name" value="DNA-dir_RpoC_beta_prime"/>
</dbReference>
<dbReference type="GO" id="GO:0003677">
    <property type="term" value="F:DNA binding"/>
    <property type="evidence" value="ECO:0007669"/>
    <property type="project" value="InterPro"/>
</dbReference>
<dbReference type="PANTHER" id="PTHR19376:SF37">
    <property type="entry name" value="DNA-DIRECTED RNA POLYMERASE II SUBUNIT RPB1"/>
    <property type="match status" value="1"/>
</dbReference>
<dbReference type="Pfam" id="PF04990">
    <property type="entry name" value="RNA_pol_Rpb1_7"/>
    <property type="match status" value="1"/>
</dbReference>
<feature type="domain" description="RNA polymerase Rpb1" evidence="6">
    <location>
        <begin position="82"/>
        <end position="187"/>
    </location>
</feature>
<dbReference type="EMBL" id="LVVM01006376">
    <property type="protein sequence ID" value="OJA08212.1"/>
    <property type="molecule type" value="Genomic_DNA"/>
</dbReference>
<evidence type="ECO:0000313" key="7">
    <source>
        <dbReference type="EMBL" id="OJA08212.1"/>
    </source>
</evidence>
<evidence type="ECO:0000256" key="1">
    <source>
        <dbReference type="ARBA" id="ARBA00012418"/>
    </source>
</evidence>
<dbReference type="InterPro" id="IPR038593">
    <property type="entry name" value="RNA_pol_Rpb1_7_sf"/>
</dbReference>
<dbReference type="OrthoDB" id="2678942at2759"/>
<protein>
    <recommendedName>
        <fullName evidence="1">DNA-directed RNA polymerase</fullName>
        <ecNumber evidence="1">2.7.7.6</ecNumber>
    </recommendedName>
</protein>
<sequence length="203" mass="23191">MCMLAAQSIGEPAMQMTLNTFYYAGVSSKNVTLGVLQLKEIINIATKIKMPSLSIYLESDIAEETQGFLAKNIQQELAYTSLQSFFVIPDKEIESKSHLQLPWLLRLELDHAKMIDRKLTMAYITGHIAKSFKTDLFVIWCEDNSEKLIICCRVLGSGDKDDDDLGMVKEDIFLCQLENTMLNSISLHNRMRYLVVRSLQWLD</sequence>
<dbReference type="GO" id="GO:0003899">
    <property type="term" value="F:DNA-directed RNA polymerase activity"/>
    <property type="evidence" value="ECO:0007669"/>
    <property type="project" value="UniProtKB-EC"/>
</dbReference>
<evidence type="ECO:0000313" key="8">
    <source>
        <dbReference type="Proteomes" id="UP000183567"/>
    </source>
</evidence>
<dbReference type="EC" id="2.7.7.6" evidence="1"/>
<evidence type="ECO:0000256" key="2">
    <source>
        <dbReference type="ARBA" id="ARBA00022478"/>
    </source>
</evidence>
<keyword evidence="8" id="KW-1185">Reference proteome</keyword>